<keyword evidence="2" id="KW-0472">Membrane</keyword>
<name>A0A7U2QSZ1_ASPFN</name>
<dbReference type="VEuPathDB" id="FungiDB:AFLA_000226"/>
<accession>A0A7U2QSZ1</accession>
<keyword evidence="4" id="KW-1185">Reference proteome</keyword>
<reference evidence="4" key="1">
    <citation type="journal article" date="2021" name="G3 (Bethesda)">
        <title>Chromosome assembled and annotated genome sequence of Aspergillus flavus NRRL 3357.</title>
        <authorList>
            <person name="Skerker J.M."/>
            <person name="Pianalto K.M."/>
            <person name="Mondo S.J."/>
            <person name="Yang K."/>
            <person name="Arkin A.P."/>
            <person name="Keller N.P."/>
            <person name="Grigoriev I.V."/>
            <person name="Louise Glass N.L."/>
        </authorList>
    </citation>
    <scope>NUCLEOTIDE SEQUENCE [LARGE SCALE GENOMIC DNA]</scope>
    <source>
        <strain evidence="4">ATCC 200026 / FGSC A1120 / IAM 13836 / NRRL 3357 / JCM 12722 / SRRC 167</strain>
    </source>
</reference>
<dbReference type="PANTHER" id="PTHR16861:SF4">
    <property type="entry name" value="SH3 DOMAIN PROTEIN (AFU_ORTHOLOGUE AFUA_1G13610)"/>
    <property type="match status" value="1"/>
</dbReference>
<evidence type="ECO:0000313" key="3">
    <source>
        <dbReference type="EMBL" id="QRD83309.1"/>
    </source>
</evidence>
<dbReference type="OMA" id="PACSKTG"/>
<proteinExistence type="predicted"/>
<dbReference type="CDD" id="cd12087">
    <property type="entry name" value="TM_EGFR-like"/>
    <property type="match status" value="1"/>
</dbReference>
<protein>
    <submittedName>
        <fullName evidence="3">Uncharacterized protein</fullName>
    </submittedName>
</protein>
<gene>
    <name evidence="3" type="ORF">F9C07_1763</name>
</gene>
<feature type="compositionally biased region" description="Polar residues" evidence="1">
    <location>
        <begin position="248"/>
        <end position="262"/>
    </location>
</feature>
<keyword evidence="2" id="KW-0812">Transmembrane</keyword>
<dbReference type="PANTHER" id="PTHR16861">
    <property type="entry name" value="GLYCOPROTEIN 38"/>
    <property type="match status" value="1"/>
</dbReference>
<dbReference type="Proteomes" id="UP000596276">
    <property type="component" value="Chromosome 2"/>
</dbReference>
<dbReference type="VEuPathDB" id="FungiDB:F9C07_1763"/>
<dbReference type="AlphaFoldDB" id="A0A7U2QSZ1"/>
<evidence type="ECO:0000256" key="2">
    <source>
        <dbReference type="SAM" id="Phobius"/>
    </source>
</evidence>
<feature type="region of interest" description="Disordered" evidence="1">
    <location>
        <begin position="179"/>
        <end position="284"/>
    </location>
</feature>
<organism evidence="3 4">
    <name type="scientific">Aspergillus flavus (strain ATCC 200026 / FGSC A1120 / IAM 13836 / NRRL 3357 / JCM 12722 / SRRC 167)</name>
    <dbReference type="NCBI Taxonomy" id="332952"/>
    <lineage>
        <taxon>Eukaryota</taxon>
        <taxon>Fungi</taxon>
        <taxon>Dikarya</taxon>
        <taxon>Ascomycota</taxon>
        <taxon>Pezizomycotina</taxon>
        <taxon>Eurotiomycetes</taxon>
        <taxon>Eurotiomycetidae</taxon>
        <taxon>Eurotiales</taxon>
        <taxon>Aspergillaceae</taxon>
        <taxon>Aspergillus</taxon>
        <taxon>Aspergillus subgen. Circumdati</taxon>
    </lineage>
</organism>
<feature type="transmembrane region" description="Helical" evidence="2">
    <location>
        <begin position="143"/>
        <end position="166"/>
    </location>
</feature>
<feature type="compositionally biased region" description="Polar residues" evidence="1">
    <location>
        <begin position="205"/>
        <end position="215"/>
    </location>
</feature>
<sequence length="402" mass="42644">MSNSSSNHFTCPSGGTWYVCPDAPHFVGCCSSDPCTNVDANSTTPCPNLYPASFDTSIFDEILPNLCIGSANAHWYTCNTTDPPFLGCCSSPACSKTGCPADDLLAAAWSSSRRGQFALFQDEGTGDDDNKGSGGGGGLSGGAIAGIVVGVVAALVSVGALVWFFMRRRNKKAAAMTAHRHTPSVVEGEHQMTYQSPVSPYHGSEFSSPAGTTIGTGKDPKYMSTSSAGISLPSPGLPSEGGRPISELYSNSTGSEDMSQQKWAPGQSYGLGVQGAGKPEPIPELDSNVAEVHELDGQGGNRPRRVLPYSWIKLRLFIRPVTTTHILQPFVDIATRWLLFTTLEAVSISKCPQHKGHQPLCISSSTDTCNVLPCNTLDRILVDKLRAGQSVRGKTIYTVYTP</sequence>
<evidence type="ECO:0000256" key="1">
    <source>
        <dbReference type="SAM" id="MobiDB-lite"/>
    </source>
</evidence>
<keyword evidence="2" id="KW-1133">Transmembrane helix</keyword>
<dbReference type="EMBL" id="CP044622">
    <property type="protein sequence ID" value="QRD83309.1"/>
    <property type="molecule type" value="Genomic_DNA"/>
</dbReference>
<evidence type="ECO:0000313" key="4">
    <source>
        <dbReference type="Proteomes" id="UP000596276"/>
    </source>
</evidence>